<proteinExistence type="predicted"/>
<feature type="non-terminal residue" evidence="1">
    <location>
        <position position="1"/>
    </location>
</feature>
<protein>
    <submittedName>
        <fullName evidence="1">Uncharacterized protein</fullName>
    </submittedName>
</protein>
<organism evidence="1">
    <name type="scientific">Arion vulgaris</name>
    <dbReference type="NCBI Taxonomy" id="1028688"/>
    <lineage>
        <taxon>Eukaryota</taxon>
        <taxon>Metazoa</taxon>
        <taxon>Spiralia</taxon>
        <taxon>Lophotrochozoa</taxon>
        <taxon>Mollusca</taxon>
        <taxon>Gastropoda</taxon>
        <taxon>Heterobranchia</taxon>
        <taxon>Euthyneura</taxon>
        <taxon>Panpulmonata</taxon>
        <taxon>Eupulmonata</taxon>
        <taxon>Stylommatophora</taxon>
        <taxon>Helicina</taxon>
        <taxon>Arionoidea</taxon>
        <taxon>Arionidae</taxon>
        <taxon>Arion</taxon>
    </lineage>
</organism>
<name>A0A0B6ZP79_9EUPU</name>
<gene>
    <name evidence="1" type="primary">ORF71087</name>
</gene>
<sequence length="61" mass="7373">PHKRWHDNIKNSFRKMSTHLKSALQKIITSSTNTSLRYNGRREEEEDINTHFNVNHFCIYK</sequence>
<reference evidence="1" key="1">
    <citation type="submission" date="2014-12" db="EMBL/GenBank/DDBJ databases">
        <title>Insight into the proteome of Arion vulgaris.</title>
        <authorList>
            <person name="Aradska J."/>
            <person name="Bulat T."/>
            <person name="Smidak R."/>
            <person name="Sarate P."/>
            <person name="Gangsoo J."/>
            <person name="Sialana F."/>
            <person name="Bilban M."/>
            <person name="Lubec G."/>
        </authorList>
    </citation>
    <scope>NUCLEOTIDE SEQUENCE</scope>
    <source>
        <tissue evidence="1">Skin</tissue>
    </source>
</reference>
<dbReference type="EMBL" id="HACG01022796">
    <property type="protein sequence ID" value="CEK69661.1"/>
    <property type="molecule type" value="Transcribed_RNA"/>
</dbReference>
<accession>A0A0B6ZP79</accession>
<dbReference type="AlphaFoldDB" id="A0A0B6ZP79"/>
<evidence type="ECO:0000313" key="1">
    <source>
        <dbReference type="EMBL" id="CEK69661.1"/>
    </source>
</evidence>